<evidence type="ECO:0000313" key="7">
    <source>
        <dbReference type="EMBL" id="KAJ1924576.1"/>
    </source>
</evidence>
<evidence type="ECO:0000313" key="8">
    <source>
        <dbReference type="Proteomes" id="UP001150569"/>
    </source>
</evidence>
<dbReference type="PANTHER" id="PTHR47338">
    <property type="entry name" value="ZN(II)2CYS6 TRANSCRIPTION FACTOR (EUROFUNG)-RELATED"/>
    <property type="match status" value="1"/>
</dbReference>
<evidence type="ECO:0000256" key="2">
    <source>
        <dbReference type="ARBA" id="ARBA00022723"/>
    </source>
</evidence>
<feature type="region of interest" description="Disordered" evidence="6">
    <location>
        <begin position="552"/>
        <end position="573"/>
    </location>
</feature>
<dbReference type="GO" id="GO:0005634">
    <property type="term" value="C:nucleus"/>
    <property type="evidence" value="ECO:0007669"/>
    <property type="project" value="UniProtKB-SubCell"/>
</dbReference>
<evidence type="ECO:0000256" key="6">
    <source>
        <dbReference type="SAM" id="MobiDB-lite"/>
    </source>
</evidence>
<dbReference type="PANTHER" id="PTHR47338:SF5">
    <property type="entry name" value="ZN(II)2CYS6 TRANSCRIPTION FACTOR (EUROFUNG)"/>
    <property type="match status" value="1"/>
</dbReference>
<protein>
    <recommendedName>
        <fullName evidence="9">Transcription factor domain-containing protein</fullName>
    </recommendedName>
</protein>
<dbReference type="GO" id="GO:0046872">
    <property type="term" value="F:metal ion binding"/>
    <property type="evidence" value="ECO:0007669"/>
    <property type="project" value="UniProtKB-KW"/>
</dbReference>
<evidence type="ECO:0000256" key="1">
    <source>
        <dbReference type="ARBA" id="ARBA00004123"/>
    </source>
</evidence>
<dbReference type="InterPro" id="IPR050815">
    <property type="entry name" value="TF_fung"/>
</dbReference>
<dbReference type="Proteomes" id="UP001150569">
    <property type="component" value="Unassembled WGS sequence"/>
</dbReference>
<dbReference type="CDD" id="cd12148">
    <property type="entry name" value="fungal_TF_MHR"/>
    <property type="match status" value="1"/>
</dbReference>
<accession>A0A9W8DTC1</accession>
<keyword evidence="3" id="KW-0805">Transcription regulation</keyword>
<dbReference type="GO" id="GO:0000981">
    <property type="term" value="F:DNA-binding transcription factor activity, RNA polymerase II-specific"/>
    <property type="evidence" value="ECO:0007669"/>
    <property type="project" value="InterPro"/>
</dbReference>
<reference evidence="7" key="1">
    <citation type="submission" date="2022-07" db="EMBL/GenBank/DDBJ databases">
        <title>Phylogenomic reconstructions and comparative analyses of Kickxellomycotina fungi.</title>
        <authorList>
            <person name="Reynolds N.K."/>
            <person name="Stajich J.E."/>
            <person name="Barry K."/>
            <person name="Grigoriev I.V."/>
            <person name="Crous P."/>
            <person name="Smith M.E."/>
        </authorList>
    </citation>
    <scope>NUCLEOTIDE SEQUENCE</scope>
    <source>
        <strain evidence="7">RSA 861</strain>
    </source>
</reference>
<organism evidence="7 8">
    <name type="scientific">Tieghemiomyces parasiticus</name>
    <dbReference type="NCBI Taxonomy" id="78921"/>
    <lineage>
        <taxon>Eukaryota</taxon>
        <taxon>Fungi</taxon>
        <taxon>Fungi incertae sedis</taxon>
        <taxon>Zoopagomycota</taxon>
        <taxon>Kickxellomycotina</taxon>
        <taxon>Dimargaritomycetes</taxon>
        <taxon>Dimargaritales</taxon>
        <taxon>Dimargaritaceae</taxon>
        <taxon>Tieghemiomyces</taxon>
    </lineage>
</organism>
<proteinExistence type="predicted"/>
<evidence type="ECO:0000256" key="4">
    <source>
        <dbReference type="ARBA" id="ARBA00023163"/>
    </source>
</evidence>
<comment type="caution">
    <text evidence="7">The sequence shown here is derived from an EMBL/GenBank/DDBJ whole genome shotgun (WGS) entry which is preliminary data.</text>
</comment>
<dbReference type="AlphaFoldDB" id="A0A9W8DTC1"/>
<keyword evidence="4" id="KW-0804">Transcription</keyword>
<evidence type="ECO:0000256" key="5">
    <source>
        <dbReference type="ARBA" id="ARBA00023242"/>
    </source>
</evidence>
<name>A0A9W8DTC1_9FUNG</name>
<evidence type="ECO:0008006" key="9">
    <source>
        <dbReference type="Google" id="ProtNLM"/>
    </source>
</evidence>
<keyword evidence="2" id="KW-0479">Metal-binding</keyword>
<dbReference type="EMBL" id="JANBPT010000265">
    <property type="protein sequence ID" value="KAJ1924576.1"/>
    <property type="molecule type" value="Genomic_DNA"/>
</dbReference>
<feature type="region of interest" description="Disordered" evidence="6">
    <location>
        <begin position="112"/>
        <end position="142"/>
    </location>
</feature>
<evidence type="ECO:0000256" key="3">
    <source>
        <dbReference type="ARBA" id="ARBA00023015"/>
    </source>
</evidence>
<keyword evidence="5" id="KW-0539">Nucleus</keyword>
<feature type="region of interest" description="Disordered" evidence="6">
    <location>
        <begin position="493"/>
        <end position="515"/>
    </location>
</feature>
<feature type="compositionally biased region" description="Polar residues" evidence="6">
    <location>
        <begin position="114"/>
        <end position="139"/>
    </location>
</feature>
<sequence>MAALQHSSKPNPRSLASIGFSNPSLGLEASLANLTTEPVRIATGQMAPCSASTPRSAVSVTNIPISDILPSHDFFLDLPSNPTMLPDDVVQFLDSLGPAELDMFASLDSPGTHIATSNNDSEEVLSNPTGETGSPSTLPGASLDVLQKPSTTANIPQPCGLAVFSHSATSPSHPTEGMSTEVASNANSIYPSLFTPADLLFHSEVFKTAMYSFCRRTYKFYAKPLYRRLIYRLEHGLISEELQLCIASNTYSMVGSAAFQSIPPFMIKAVYNERLRAMVPSILERNSIDSITVMNLLATAFMGAGYYSTSFSIQAAVARKLLMWRVHLIDQHPPPPPLSDVHPSHANDPVIDATQMTNELLIDHLRMLWWMTVIYDMCISLMFGLQPSFDLDSCAVDWPSNPTELRDSLTSALDEVGSAFYTDGTFPTLVLSSSIKFPRGKARIPVTAISHDIVVIRHYRATDPVRWLDEWRRLNNELARWRSEVTISLVSTTCESDSEQTHSKRRNPHRSPQSKLAHAMKKFHTHKLTLYLLLLIYHNHLDGPLGVQIQSGPPVSDLHGDPDEGRDDNDYGINAQTDQDDIEVPEVDGIPRQVAQAVMTECHTRSWTAVQELHDIMDSFKDLTRFPHYHLLLGSLYSSAVICTQIIHGRGLLTADVYRASLILQRCKERLVELAPHYIGNLKILQAISALEARPQRYYSLTLNHLL</sequence>
<gene>
    <name evidence="7" type="ORF">IWQ60_005109</name>
</gene>
<comment type="subcellular location">
    <subcellularLocation>
        <location evidence="1">Nucleus</location>
    </subcellularLocation>
</comment>
<keyword evidence="8" id="KW-1185">Reference proteome</keyword>